<feature type="region of interest" description="Disordered" evidence="1">
    <location>
        <begin position="1"/>
        <end position="32"/>
    </location>
</feature>
<organism evidence="2 3">
    <name type="scientific">Parnassius mnemosyne</name>
    <name type="common">clouded apollo</name>
    <dbReference type="NCBI Taxonomy" id="213953"/>
    <lineage>
        <taxon>Eukaryota</taxon>
        <taxon>Metazoa</taxon>
        <taxon>Ecdysozoa</taxon>
        <taxon>Arthropoda</taxon>
        <taxon>Hexapoda</taxon>
        <taxon>Insecta</taxon>
        <taxon>Pterygota</taxon>
        <taxon>Neoptera</taxon>
        <taxon>Endopterygota</taxon>
        <taxon>Lepidoptera</taxon>
        <taxon>Glossata</taxon>
        <taxon>Ditrysia</taxon>
        <taxon>Papilionoidea</taxon>
        <taxon>Papilionidae</taxon>
        <taxon>Parnassiinae</taxon>
        <taxon>Parnassini</taxon>
        <taxon>Parnassius</taxon>
        <taxon>Driopa</taxon>
    </lineage>
</organism>
<dbReference type="EMBL" id="CAVLGL010000096">
    <property type="protein sequence ID" value="CAK1598005.1"/>
    <property type="molecule type" value="Genomic_DNA"/>
</dbReference>
<feature type="compositionally biased region" description="Pro residues" evidence="1">
    <location>
        <begin position="118"/>
        <end position="127"/>
    </location>
</feature>
<feature type="compositionally biased region" description="Polar residues" evidence="1">
    <location>
        <begin position="237"/>
        <end position="251"/>
    </location>
</feature>
<sequence>MISNCLNHSEDKENDNQDFYDNSRPSSPMQISSDLLGTRRRFSTDVIVDNSHEKNTCKGGDGAKPNLSTKLLTITAEACQCSVSPQLSLATNLVKNSKTISTSVDNDDNETAVEKSIEPPPYSPLTPRPVIDKNNENSGALWPNINPIGNDDIETTVEKSIEPPPYSPLTPLIAKNNEISGAVWADINANNASLTSKSLTETSAEKNVESVNLISPLPLMSPETATLFQILADSMDNSNTEGTSDTPTIASIRNGEDPLFIDSDDSVRDLNYCANVDYSSSDDSSNDLISLMTGTARAESNQIPNQINMSASHQLDTVNLGPHSTEQEIGQVDNENMVSVLETPIISDNANTNNDCSRKRTFSVHETGSSLAERQPMGRPKKGRKPKYGGLSREERKTRKYTNLSYVNSRKKIVSPKKFIDFQCCCVKKCHENVTVEKRLAQFKKFYSLGSYNAQNMLLTALVKEQPVKRHYVATDNKTNVSKKKFYSRQYFLDGVSVCRDIFVKTLQTSAKRINTSLCKMRSESRITDNRGVHGGRNRASPESEEFVINFIKKLPTYISHYRREKTDGAKFLRADMTLSKIYELYSDEAKTAGVKILSTAKVNKLFFTKFNLRTKSLKKDTCNKCDFFECQILHASSEQNRAEIEQKHLAHQEIAKSLQNQLKIDMKLAKDDPSVETLTFDLEKTLPLPRIPTNIVFYKRQLWVYNLGIHTGSNDEAHCNVWVEGEAGRGAQEVGSCLIKHITERLDGNVRHLILWCDSCGGQNRNIKLTLMLKAMLNEHPTLDQINIKFLESGHSFLPNDSDFGKIECALKLQQRLYTPDDYIHVMKTCKKTKPMHVHRMKNADFLSSLKLERNIVNRKKTIDGEKVSWLNTKEIMIKKDEMFKIYMKTNLDEDFKVVN</sequence>
<feature type="compositionally biased region" description="Polar residues" evidence="1">
    <location>
        <begin position="19"/>
        <end position="32"/>
    </location>
</feature>
<gene>
    <name evidence="2" type="ORF">PARMNEM_LOCUS17071</name>
</gene>
<feature type="region of interest" description="Disordered" evidence="1">
    <location>
        <begin position="101"/>
        <end position="129"/>
    </location>
</feature>
<reference evidence="2 3" key="1">
    <citation type="submission" date="2023-11" db="EMBL/GenBank/DDBJ databases">
        <authorList>
            <person name="Hedman E."/>
            <person name="Englund M."/>
            <person name="Stromberg M."/>
            <person name="Nyberg Akerstrom W."/>
            <person name="Nylinder S."/>
            <person name="Jareborg N."/>
            <person name="Kallberg Y."/>
            <person name="Kronander E."/>
        </authorList>
    </citation>
    <scope>NUCLEOTIDE SEQUENCE [LARGE SCALE GENOMIC DNA]</scope>
</reference>
<feature type="non-terminal residue" evidence="2">
    <location>
        <position position="901"/>
    </location>
</feature>
<keyword evidence="3" id="KW-1185">Reference proteome</keyword>
<feature type="region of interest" description="Disordered" evidence="1">
    <location>
        <begin position="363"/>
        <end position="395"/>
    </location>
</feature>
<protein>
    <submittedName>
        <fullName evidence="2">Uncharacterized protein</fullName>
    </submittedName>
</protein>
<dbReference type="Proteomes" id="UP001314205">
    <property type="component" value="Unassembled WGS sequence"/>
</dbReference>
<dbReference type="PANTHER" id="PTHR10773:SF19">
    <property type="match status" value="1"/>
</dbReference>
<feature type="region of interest" description="Disordered" evidence="1">
    <location>
        <begin position="237"/>
        <end position="257"/>
    </location>
</feature>
<evidence type="ECO:0000313" key="3">
    <source>
        <dbReference type="Proteomes" id="UP001314205"/>
    </source>
</evidence>
<evidence type="ECO:0000256" key="1">
    <source>
        <dbReference type="SAM" id="MobiDB-lite"/>
    </source>
</evidence>
<dbReference type="AlphaFoldDB" id="A0AAV1LT38"/>
<name>A0AAV1LT38_9NEOP</name>
<evidence type="ECO:0000313" key="2">
    <source>
        <dbReference type="EMBL" id="CAK1598005.1"/>
    </source>
</evidence>
<dbReference type="PANTHER" id="PTHR10773">
    <property type="entry name" value="DNA-DIRECTED RNA POLYMERASES I, II, AND III SUBUNIT RPABC2"/>
    <property type="match status" value="1"/>
</dbReference>
<proteinExistence type="predicted"/>
<accession>A0AAV1LT38</accession>
<comment type="caution">
    <text evidence="2">The sequence shown here is derived from an EMBL/GenBank/DDBJ whole genome shotgun (WGS) entry which is preliminary data.</text>
</comment>